<dbReference type="EMBL" id="LVYI01000002">
    <property type="protein sequence ID" value="OAP63685.1"/>
    <property type="molecule type" value="Genomic_DNA"/>
</dbReference>
<comment type="caution">
    <text evidence="3">The sequence shown here is derived from an EMBL/GenBank/DDBJ whole genome shotgun (WGS) entry which is preliminary data.</text>
</comment>
<protein>
    <submittedName>
        <fullName evidence="3">Uncharacterized protein</fullName>
    </submittedName>
</protein>
<gene>
    <name evidence="3" type="ORF">AYL99_02912</name>
</gene>
<evidence type="ECO:0000313" key="4">
    <source>
        <dbReference type="Proteomes" id="UP000078343"/>
    </source>
</evidence>
<dbReference type="Proteomes" id="UP000078343">
    <property type="component" value="Unassembled WGS sequence"/>
</dbReference>
<keyword evidence="4" id="KW-1185">Reference proteome</keyword>
<feature type="region of interest" description="Disordered" evidence="1">
    <location>
        <begin position="142"/>
        <end position="170"/>
    </location>
</feature>
<dbReference type="PANTHER" id="PTHR37048">
    <property type="entry name" value="QUESTIONABLE PROTEIN"/>
    <property type="match status" value="1"/>
</dbReference>
<evidence type="ECO:0000256" key="1">
    <source>
        <dbReference type="SAM" id="MobiDB-lite"/>
    </source>
</evidence>
<dbReference type="GeneID" id="30007082"/>
<reference evidence="3 4" key="1">
    <citation type="submission" date="2016-04" db="EMBL/GenBank/DDBJ databases">
        <title>Draft genome of Fonsecaea erecta CBS 125763.</title>
        <authorList>
            <person name="Weiss V.A."/>
            <person name="Vicente V.A."/>
            <person name="Raittz R.T."/>
            <person name="Moreno L.F."/>
            <person name="De Souza E.M."/>
            <person name="Pedrosa F.O."/>
            <person name="Steffens M.B."/>
            <person name="Faoro H."/>
            <person name="Tadra-Sfeir M.Z."/>
            <person name="Najafzadeh M.J."/>
            <person name="Felipe M.S."/>
            <person name="Teixeira M."/>
            <person name="Sun J."/>
            <person name="Xi L."/>
            <person name="Gomes R."/>
            <person name="De Azevedo C.M."/>
            <person name="Salgado C.G."/>
            <person name="Da Silva M.B."/>
            <person name="Nascimento M.F."/>
            <person name="Queiroz-Telles F."/>
            <person name="Attili D.S."/>
            <person name="Gorbushina A."/>
        </authorList>
    </citation>
    <scope>NUCLEOTIDE SEQUENCE [LARGE SCALE GENOMIC DNA]</scope>
    <source>
        <strain evidence="3 4">CBS 125763</strain>
    </source>
</reference>
<keyword evidence="2" id="KW-1133">Transmembrane helix</keyword>
<keyword evidence="2" id="KW-0812">Transmembrane</keyword>
<dbReference type="RefSeq" id="XP_018697052.1">
    <property type="nucleotide sequence ID" value="XM_018834428.1"/>
</dbReference>
<proteinExistence type="predicted"/>
<evidence type="ECO:0000256" key="2">
    <source>
        <dbReference type="SAM" id="Phobius"/>
    </source>
</evidence>
<keyword evidence="2" id="KW-0472">Membrane</keyword>
<organism evidence="3 4">
    <name type="scientific">Fonsecaea erecta</name>
    <dbReference type="NCBI Taxonomy" id="1367422"/>
    <lineage>
        <taxon>Eukaryota</taxon>
        <taxon>Fungi</taxon>
        <taxon>Dikarya</taxon>
        <taxon>Ascomycota</taxon>
        <taxon>Pezizomycotina</taxon>
        <taxon>Eurotiomycetes</taxon>
        <taxon>Chaetothyriomycetidae</taxon>
        <taxon>Chaetothyriales</taxon>
        <taxon>Herpotrichiellaceae</taxon>
        <taxon>Fonsecaea</taxon>
    </lineage>
</organism>
<sequence>MASDPTFPPPVQLDSLVNDLKTDRITSFRGKGLDGYIKDAVRRRKYLPISPSRAHAESNSITLHLSDRAQLEKNSWVNAANGLVADWRILRPFTVNRKESVYLTDASLRALLQYIVDRDFGSVSPSAAAAILSVVVSGEPRQGLGSGVSLPTPPPSPAPHRGGLPTYPSAAGGSTVVEHFPRPARVEVPTVYSYATNTYTAAASPVRAPRPSPVTAPLIWPQPQSYLTSSSPPRIPGSFPQPTYAQNDHRPLYTARHHYHHTRAREPLLPTTTRTRTTTRAPAFSSYTQYSGSCWLAFLVVVTLLLLGYAIYLYSNLEPLMS</sequence>
<dbReference type="OrthoDB" id="3537171at2759"/>
<evidence type="ECO:0000313" key="3">
    <source>
        <dbReference type="EMBL" id="OAP63685.1"/>
    </source>
</evidence>
<dbReference type="PANTHER" id="PTHR37048:SF2">
    <property type="entry name" value="QUESTIONABLE PROTEIN"/>
    <property type="match status" value="1"/>
</dbReference>
<dbReference type="AlphaFoldDB" id="A0A178ZXG3"/>
<dbReference type="STRING" id="1367422.A0A178ZXG3"/>
<feature type="transmembrane region" description="Helical" evidence="2">
    <location>
        <begin position="295"/>
        <end position="314"/>
    </location>
</feature>
<name>A0A178ZXG3_9EURO</name>
<accession>A0A178ZXG3</accession>